<dbReference type="EMBL" id="OX597824">
    <property type="protein sequence ID" value="CAI9730236.1"/>
    <property type="molecule type" value="Genomic_DNA"/>
</dbReference>
<dbReference type="AlphaFoldDB" id="A0AA36F903"/>
<sequence length="121" mass="13972">MKEKDTDTEREYACMQECCICVGDCIYVCVNAYCIYVYVSICLLILFAMCVLIKGIHTYLRDCAFTDVYSFLLLDVCVSVFLCVCMCECVYVSALMCVCMYLYVYVLFSSWYDQKKEKGSS</sequence>
<reference evidence="2" key="1">
    <citation type="submission" date="2023-08" db="EMBL/GenBank/DDBJ databases">
        <authorList>
            <person name="Alioto T."/>
            <person name="Alioto T."/>
            <person name="Gomez Garrido J."/>
        </authorList>
    </citation>
    <scope>NUCLEOTIDE SEQUENCE</scope>
</reference>
<dbReference type="Proteomes" id="UP001162480">
    <property type="component" value="Chromosome 11"/>
</dbReference>
<name>A0AA36F903_OCTVU</name>
<evidence type="ECO:0000256" key="1">
    <source>
        <dbReference type="SAM" id="Phobius"/>
    </source>
</evidence>
<feature type="transmembrane region" description="Helical" evidence="1">
    <location>
        <begin position="90"/>
        <end position="108"/>
    </location>
</feature>
<proteinExistence type="predicted"/>
<keyword evidence="3" id="KW-1185">Reference proteome</keyword>
<accession>A0AA36F903</accession>
<evidence type="ECO:0000313" key="2">
    <source>
        <dbReference type="EMBL" id="CAI9730236.1"/>
    </source>
</evidence>
<gene>
    <name evidence="2" type="ORF">OCTVUL_1B004795</name>
</gene>
<feature type="transmembrane region" description="Helical" evidence="1">
    <location>
        <begin position="65"/>
        <end position="84"/>
    </location>
</feature>
<keyword evidence="1" id="KW-0812">Transmembrane</keyword>
<feature type="transmembrane region" description="Helical" evidence="1">
    <location>
        <begin position="35"/>
        <end position="53"/>
    </location>
</feature>
<keyword evidence="1" id="KW-1133">Transmembrane helix</keyword>
<keyword evidence="1" id="KW-0472">Membrane</keyword>
<organism evidence="2 3">
    <name type="scientific">Octopus vulgaris</name>
    <name type="common">Common octopus</name>
    <dbReference type="NCBI Taxonomy" id="6645"/>
    <lineage>
        <taxon>Eukaryota</taxon>
        <taxon>Metazoa</taxon>
        <taxon>Spiralia</taxon>
        <taxon>Lophotrochozoa</taxon>
        <taxon>Mollusca</taxon>
        <taxon>Cephalopoda</taxon>
        <taxon>Coleoidea</taxon>
        <taxon>Octopodiformes</taxon>
        <taxon>Octopoda</taxon>
        <taxon>Incirrata</taxon>
        <taxon>Octopodidae</taxon>
        <taxon>Octopus</taxon>
    </lineage>
</organism>
<evidence type="ECO:0000313" key="3">
    <source>
        <dbReference type="Proteomes" id="UP001162480"/>
    </source>
</evidence>
<protein>
    <submittedName>
        <fullName evidence="2">Uncharacterized protein</fullName>
    </submittedName>
</protein>